<evidence type="ECO:0000313" key="2">
    <source>
        <dbReference type="EMBL" id="KAK4220575.1"/>
    </source>
</evidence>
<dbReference type="AlphaFoldDB" id="A0AAN6YL89"/>
<evidence type="ECO:0000256" key="1">
    <source>
        <dbReference type="SAM" id="SignalP"/>
    </source>
</evidence>
<gene>
    <name evidence="2" type="ORF">QBC38DRAFT_378715</name>
</gene>
<dbReference type="Gene3D" id="2.60.20.10">
    <property type="entry name" value="Crystallins"/>
    <property type="match status" value="1"/>
</dbReference>
<reference evidence="2" key="1">
    <citation type="journal article" date="2023" name="Mol. Phylogenet. Evol.">
        <title>Genome-scale phylogeny and comparative genomics of the fungal order Sordariales.</title>
        <authorList>
            <person name="Hensen N."/>
            <person name="Bonometti L."/>
            <person name="Westerberg I."/>
            <person name="Brannstrom I.O."/>
            <person name="Guillou S."/>
            <person name="Cros-Aarteil S."/>
            <person name="Calhoun S."/>
            <person name="Haridas S."/>
            <person name="Kuo A."/>
            <person name="Mondo S."/>
            <person name="Pangilinan J."/>
            <person name="Riley R."/>
            <person name="LaButti K."/>
            <person name="Andreopoulos B."/>
            <person name="Lipzen A."/>
            <person name="Chen C."/>
            <person name="Yan M."/>
            <person name="Daum C."/>
            <person name="Ng V."/>
            <person name="Clum A."/>
            <person name="Steindorff A."/>
            <person name="Ohm R.A."/>
            <person name="Martin F."/>
            <person name="Silar P."/>
            <person name="Natvig D.O."/>
            <person name="Lalanne C."/>
            <person name="Gautier V."/>
            <person name="Ament-Velasquez S.L."/>
            <person name="Kruys A."/>
            <person name="Hutchinson M.I."/>
            <person name="Powell A.J."/>
            <person name="Barry K."/>
            <person name="Miller A.N."/>
            <person name="Grigoriev I.V."/>
            <person name="Debuchy R."/>
            <person name="Gladieux P."/>
            <person name="Hiltunen Thoren M."/>
            <person name="Johannesson H."/>
        </authorList>
    </citation>
    <scope>NUCLEOTIDE SEQUENCE</scope>
    <source>
        <strain evidence="2">CBS 990.96</strain>
    </source>
</reference>
<comment type="caution">
    <text evidence="2">The sequence shown here is derived from an EMBL/GenBank/DDBJ whole genome shotgun (WGS) entry which is preliminary data.</text>
</comment>
<sequence length="115" mass="12519">MQFSALTLLTLATAAMAAPSVSPDTIETRAVTLIDLWADADFLGLKFTGSADVGQCKNLPSDFNDRITSGKARANYRCTVWVDKDCKGTGFSFISNPKFDSWVDNKASSWKCVAR</sequence>
<proteinExistence type="predicted"/>
<keyword evidence="1" id="KW-0732">Signal</keyword>
<reference evidence="2" key="2">
    <citation type="submission" date="2023-05" db="EMBL/GenBank/DDBJ databases">
        <authorList>
            <consortium name="Lawrence Berkeley National Laboratory"/>
            <person name="Steindorff A."/>
            <person name="Hensen N."/>
            <person name="Bonometti L."/>
            <person name="Westerberg I."/>
            <person name="Brannstrom I.O."/>
            <person name="Guillou S."/>
            <person name="Cros-Aarteil S."/>
            <person name="Calhoun S."/>
            <person name="Haridas S."/>
            <person name="Kuo A."/>
            <person name="Mondo S."/>
            <person name="Pangilinan J."/>
            <person name="Riley R."/>
            <person name="Labutti K."/>
            <person name="Andreopoulos B."/>
            <person name="Lipzen A."/>
            <person name="Chen C."/>
            <person name="Yanf M."/>
            <person name="Daum C."/>
            <person name="Ng V."/>
            <person name="Clum A."/>
            <person name="Ohm R."/>
            <person name="Martin F."/>
            <person name="Silar P."/>
            <person name="Natvig D."/>
            <person name="Lalanne C."/>
            <person name="Gautier V."/>
            <person name="Ament-Velasquez S.L."/>
            <person name="Kruys A."/>
            <person name="Hutchinson M.I."/>
            <person name="Powell A.J."/>
            <person name="Barry K."/>
            <person name="Miller A.N."/>
            <person name="Grigoriev I.V."/>
            <person name="Debuchy R."/>
            <person name="Gladieux P."/>
            <person name="Thoren M.H."/>
            <person name="Johannesson H."/>
        </authorList>
    </citation>
    <scope>NUCLEOTIDE SEQUENCE</scope>
    <source>
        <strain evidence="2">CBS 990.96</strain>
    </source>
</reference>
<dbReference type="Pfam" id="PF03995">
    <property type="entry name" value="Inhibitor_I36"/>
    <property type="match status" value="1"/>
</dbReference>
<organism evidence="2 3">
    <name type="scientific">Podospora fimiseda</name>
    <dbReference type="NCBI Taxonomy" id="252190"/>
    <lineage>
        <taxon>Eukaryota</taxon>
        <taxon>Fungi</taxon>
        <taxon>Dikarya</taxon>
        <taxon>Ascomycota</taxon>
        <taxon>Pezizomycotina</taxon>
        <taxon>Sordariomycetes</taxon>
        <taxon>Sordariomycetidae</taxon>
        <taxon>Sordariales</taxon>
        <taxon>Podosporaceae</taxon>
        <taxon>Podospora</taxon>
    </lineage>
</organism>
<feature type="chain" id="PRO_5042955624" evidence="1">
    <location>
        <begin position="18"/>
        <end position="115"/>
    </location>
</feature>
<evidence type="ECO:0000313" key="3">
    <source>
        <dbReference type="Proteomes" id="UP001301958"/>
    </source>
</evidence>
<dbReference type="EMBL" id="MU865708">
    <property type="protein sequence ID" value="KAK4220575.1"/>
    <property type="molecule type" value="Genomic_DNA"/>
</dbReference>
<dbReference type="Proteomes" id="UP001301958">
    <property type="component" value="Unassembled WGS sequence"/>
</dbReference>
<protein>
    <submittedName>
        <fullName evidence="2">Uncharacterized protein</fullName>
    </submittedName>
</protein>
<name>A0AAN6YL89_9PEZI</name>
<accession>A0AAN6YL89</accession>
<keyword evidence="3" id="KW-1185">Reference proteome</keyword>
<feature type="signal peptide" evidence="1">
    <location>
        <begin position="1"/>
        <end position="17"/>
    </location>
</feature>